<evidence type="ECO:0000313" key="11">
    <source>
        <dbReference type="Proteomes" id="UP000466445"/>
    </source>
</evidence>
<keyword evidence="3" id="KW-0645">Protease</keyword>
<comment type="similarity">
    <text evidence="1">Belongs to the peptidase M17 family.</text>
</comment>
<feature type="domain" description="Cytosol aminopeptidase" evidence="9">
    <location>
        <begin position="132"/>
        <end position="437"/>
    </location>
</feature>
<keyword evidence="4" id="KW-0378">Hydrolase</keyword>
<gene>
    <name evidence="10" type="primary">pepA_1</name>
    <name evidence="10" type="ORF">MSAR_14530</name>
</gene>
<dbReference type="PANTHER" id="PTHR11963">
    <property type="entry name" value="LEUCINE AMINOPEPTIDASE-RELATED"/>
    <property type="match status" value="1"/>
</dbReference>
<comment type="function">
    <text evidence="6">Presumably involved in the processing and regular turnover of intracellular proteins. Catalyzes the removal of unsubstituted N-terminal amino acids from various peptides.</text>
</comment>
<dbReference type="GO" id="GO:0030145">
    <property type="term" value="F:manganese ion binding"/>
    <property type="evidence" value="ECO:0007669"/>
    <property type="project" value="InterPro"/>
</dbReference>
<evidence type="ECO:0000256" key="3">
    <source>
        <dbReference type="ARBA" id="ARBA00022670"/>
    </source>
</evidence>
<evidence type="ECO:0000313" key="10">
    <source>
        <dbReference type="EMBL" id="BBY58317.1"/>
    </source>
</evidence>
<dbReference type="GO" id="GO:0006508">
    <property type="term" value="P:proteolysis"/>
    <property type="evidence" value="ECO:0007669"/>
    <property type="project" value="UniProtKB-KW"/>
</dbReference>
<dbReference type="GO" id="GO:0070006">
    <property type="term" value="F:metalloaminopeptidase activity"/>
    <property type="evidence" value="ECO:0007669"/>
    <property type="project" value="InterPro"/>
</dbReference>
<sequence>MNRVLGIDLDEIALAAGGFDATSGTRESVLVAGPDRPVRVTLVGLGRRAGPGELFEAALASGNDRAVISTLALEAPDALGAVAQGHSIGGWRYQRRSDAPATPPAVELVDDSDSIADSVLARAAIVARATGWVRQLVETPPNMLGTKAFADSIVDFARELAPQSVTVEQWDAATLAQHGFGGTLGVGAGSSQPPLAVALKIAGDGAMTALAGKGITFDSGGVNLKRGLGELSWMKSDMAAAAAVAAAVIAAGALDASGPVTAILPIAENMPSGTALRPGDVLTHPGGRTTEVLDTDSEGRIVLADALGYLAAQKPSRLIDVGTLTDSGGVGHCFWGCWTTSTELARDVVSAGERAFDRGWALPLHSSYAALLSSRVADIANSPTAVPDSGQLAATYLRSFVGDVPWVHIDNGSSAWLEEAAHPWPAGATGTPVRALIEFLAPGTSC</sequence>
<dbReference type="KEGG" id="msar:MSAR_14530"/>
<dbReference type="SUPFAM" id="SSF53187">
    <property type="entry name" value="Zn-dependent exopeptidases"/>
    <property type="match status" value="1"/>
</dbReference>
<organism evidence="10 11">
    <name type="scientific">Mycolicibacterium sarraceniae</name>
    <dbReference type="NCBI Taxonomy" id="1534348"/>
    <lineage>
        <taxon>Bacteria</taxon>
        <taxon>Bacillati</taxon>
        <taxon>Actinomycetota</taxon>
        <taxon>Actinomycetes</taxon>
        <taxon>Mycobacteriales</taxon>
        <taxon>Mycobacteriaceae</taxon>
        <taxon>Mycolicibacterium</taxon>
    </lineage>
</organism>
<dbReference type="Pfam" id="PF00883">
    <property type="entry name" value="Peptidase_M17"/>
    <property type="match status" value="1"/>
</dbReference>
<protein>
    <recommendedName>
        <fullName evidence="7">Probable cytosol aminopeptidase</fullName>
    </recommendedName>
    <alternativeName>
        <fullName evidence="8">Leucine aminopeptidase</fullName>
    </alternativeName>
    <alternativeName>
        <fullName evidence="5">Leucyl aminopeptidase</fullName>
    </alternativeName>
</protein>
<dbReference type="GO" id="GO:0005737">
    <property type="term" value="C:cytoplasm"/>
    <property type="evidence" value="ECO:0007669"/>
    <property type="project" value="InterPro"/>
</dbReference>
<dbReference type="PANTHER" id="PTHR11963:SF23">
    <property type="entry name" value="CYTOSOL AMINOPEPTIDASE"/>
    <property type="match status" value="1"/>
</dbReference>
<name>A0A7I7SMV7_9MYCO</name>
<keyword evidence="11" id="KW-1185">Reference proteome</keyword>
<dbReference type="InterPro" id="IPR011356">
    <property type="entry name" value="Leucine_aapep/pepB"/>
</dbReference>
<dbReference type="EMBL" id="AP022595">
    <property type="protein sequence ID" value="BBY58317.1"/>
    <property type="molecule type" value="Genomic_DNA"/>
</dbReference>
<evidence type="ECO:0000256" key="1">
    <source>
        <dbReference type="ARBA" id="ARBA00009528"/>
    </source>
</evidence>
<accession>A0A7I7SMV7</accession>
<dbReference type="PRINTS" id="PR00481">
    <property type="entry name" value="LAMNOPPTDASE"/>
</dbReference>
<reference evidence="10 11" key="1">
    <citation type="journal article" date="2019" name="Emerg. Microbes Infect.">
        <title>Comprehensive subspecies identification of 175 nontuberculous mycobacteria species based on 7547 genomic profiles.</title>
        <authorList>
            <person name="Matsumoto Y."/>
            <person name="Kinjo T."/>
            <person name="Motooka D."/>
            <person name="Nabeya D."/>
            <person name="Jung N."/>
            <person name="Uechi K."/>
            <person name="Horii T."/>
            <person name="Iida T."/>
            <person name="Fujita J."/>
            <person name="Nakamura S."/>
        </authorList>
    </citation>
    <scope>NUCLEOTIDE SEQUENCE [LARGE SCALE GENOMIC DNA]</scope>
    <source>
        <strain evidence="10 11">JCM 30395</strain>
    </source>
</reference>
<evidence type="ECO:0000256" key="6">
    <source>
        <dbReference type="ARBA" id="ARBA00049972"/>
    </source>
</evidence>
<dbReference type="InterPro" id="IPR000819">
    <property type="entry name" value="Peptidase_M17_C"/>
</dbReference>
<evidence type="ECO:0000256" key="2">
    <source>
        <dbReference type="ARBA" id="ARBA00022438"/>
    </source>
</evidence>
<keyword evidence="2 10" id="KW-0031">Aminopeptidase</keyword>
<dbReference type="Gene3D" id="3.40.630.10">
    <property type="entry name" value="Zn peptidases"/>
    <property type="match status" value="1"/>
</dbReference>
<proteinExistence type="inferred from homology"/>
<evidence type="ECO:0000256" key="8">
    <source>
        <dbReference type="ARBA" id="ARBA00050061"/>
    </source>
</evidence>
<evidence type="ECO:0000259" key="9">
    <source>
        <dbReference type="Pfam" id="PF00883"/>
    </source>
</evidence>
<evidence type="ECO:0000256" key="7">
    <source>
        <dbReference type="ARBA" id="ARBA00050021"/>
    </source>
</evidence>
<evidence type="ECO:0000256" key="4">
    <source>
        <dbReference type="ARBA" id="ARBA00022801"/>
    </source>
</evidence>
<evidence type="ECO:0000256" key="5">
    <source>
        <dbReference type="ARBA" id="ARBA00033172"/>
    </source>
</evidence>
<dbReference type="AlphaFoldDB" id="A0A7I7SMV7"/>
<dbReference type="Proteomes" id="UP000466445">
    <property type="component" value="Chromosome"/>
</dbReference>